<dbReference type="KEGG" id="ssai:N0B31_06390"/>
<dbReference type="Proteomes" id="UP001057580">
    <property type="component" value="Chromosome"/>
</dbReference>
<dbReference type="Pfam" id="PF13649">
    <property type="entry name" value="Methyltransf_25"/>
    <property type="match status" value="1"/>
</dbReference>
<dbReference type="EMBL" id="CP104003">
    <property type="protein sequence ID" value="UWM55909.1"/>
    <property type="molecule type" value="Genomic_DNA"/>
</dbReference>
<dbReference type="Gene3D" id="3.40.50.150">
    <property type="entry name" value="Vaccinia Virus protein VP39"/>
    <property type="match status" value="1"/>
</dbReference>
<dbReference type="InterPro" id="IPR051052">
    <property type="entry name" value="Diverse_substrate_MTase"/>
</dbReference>
<name>A0A9E7UCJ9_9EURY</name>
<evidence type="ECO:0000313" key="4">
    <source>
        <dbReference type="EMBL" id="UWM55909.1"/>
    </source>
</evidence>
<evidence type="ECO:0000256" key="2">
    <source>
        <dbReference type="ARBA" id="ARBA00022679"/>
    </source>
</evidence>
<dbReference type="SUPFAM" id="SSF53335">
    <property type="entry name" value="S-adenosyl-L-methionine-dependent methyltransferases"/>
    <property type="match status" value="1"/>
</dbReference>
<dbReference type="RefSeq" id="WP_260595021.1">
    <property type="nucleotide sequence ID" value="NZ_CP104003.1"/>
</dbReference>
<dbReference type="CDD" id="cd02440">
    <property type="entry name" value="AdoMet_MTases"/>
    <property type="match status" value="1"/>
</dbReference>
<evidence type="ECO:0000313" key="5">
    <source>
        <dbReference type="Proteomes" id="UP001057580"/>
    </source>
</evidence>
<keyword evidence="2" id="KW-0808">Transferase</keyword>
<gene>
    <name evidence="4" type="ORF">N0B31_06390</name>
</gene>
<sequence>MSPDDDPATRFSGTERYYAEHRPGYGEAAVEYVVDRFGVDGDATVLDLGCGAGQLTLPLAAHAGRVLGIDPNPEMLAAGRERAAAAGVETVEWVEGSDADIDAGLGPLRLRTIGRAFHWMDRDRTLDTLRRLTDPDGGVALFGDREALHRGRGEWWVVAHETVSEYLQDLPERETGEVEYEEPHAAVLERNGYRDVTEREFEVEREWTVDGVIGYVFSLSFASRATFGDDAEAFEAGLRDRLLALDPPFAEEVSVGVVSGRV</sequence>
<organism evidence="4 5">
    <name type="scientific">Salinirubellus salinus</name>
    <dbReference type="NCBI Taxonomy" id="1364945"/>
    <lineage>
        <taxon>Archaea</taxon>
        <taxon>Methanobacteriati</taxon>
        <taxon>Methanobacteriota</taxon>
        <taxon>Stenosarchaea group</taxon>
        <taxon>Halobacteria</taxon>
        <taxon>Halobacteriales</taxon>
        <taxon>Natronomonadaceae</taxon>
        <taxon>Salinirubellus</taxon>
    </lineage>
</organism>
<keyword evidence="1 4" id="KW-0489">Methyltransferase</keyword>
<proteinExistence type="predicted"/>
<dbReference type="InterPro" id="IPR029063">
    <property type="entry name" value="SAM-dependent_MTases_sf"/>
</dbReference>
<feature type="domain" description="Methyltransferase" evidence="3">
    <location>
        <begin position="45"/>
        <end position="137"/>
    </location>
</feature>
<dbReference type="PANTHER" id="PTHR44942:SF4">
    <property type="entry name" value="METHYLTRANSFERASE TYPE 11 DOMAIN-CONTAINING PROTEIN"/>
    <property type="match status" value="1"/>
</dbReference>
<evidence type="ECO:0000259" key="3">
    <source>
        <dbReference type="Pfam" id="PF13649"/>
    </source>
</evidence>
<dbReference type="PANTHER" id="PTHR44942">
    <property type="entry name" value="METHYLTRANSF_11 DOMAIN-CONTAINING PROTEIN"/>
    <property type="match status" value="1"/>
</dbReference>
<accession>A0A9E7UCJ9</accession>
<keyword evidence="5" id="KW-1185">Reference proteome</keyword>
<dbReference type="AlphaFoldDB" id="A0A9E7UCJ9"/>
<dbReference type="GO" id="GO:0008168">
    <property type="term" value="F:methyltransferase activity"/>
    <property type="evidence" value="ECO:0007669"/>
    <property type="project" value="UniProtKB-KW"/>
</dbReference>
<protein>
    <submittedName>
        <fullName evidence="4">Class I SAM-dependent methyltransferase</fullName>
    </submittedName>
</protein>
<dbReference type="GO" id="GO:0032259">
    <property type="term" value="P:methylation"/>
    <property type="evidence" value="ECO:0007669"/>
    <property type="project" value="UniProtKB-KW"/>
</dbReference>
<evidence type="ECO:0000256" key="1">
    <source>
        <dbReference type="ARBA" id="ARBA00022603"/>
    </source>
</evidence>
<dbReference type="InterPro" id="IPR041698">
    <property type="entry name" value="Methyltransf_25"/>
</dbReference>
<dbReference type="GeneID" id="74942034"/>
<reference evidence="4" key="1">
    <citation type="submission" date="2022-09" db="EMBL/GenBank/DDBJ databases">
        <title>Diverse halophilic archaea isolated from saline environments.</title>
        <authorList>
            <person name="Cui H.-L."/>
        </authorList>
    </citation>
    <scope>NUCLEOTIDE SEQUENCE</scope>
    <source>
        <strain evidence="4">ZS-35-S2</strain>
    </source>
</reference>